<evidence type="ECO:0000313" key="2">
    <source>
        <dbReference type="Proteomes" id="UP000242254"/>
    </source>
</evidence>
<dbReference type="STRING" id="1340429.A0A2G4SMS8"/>
<evidence type="ECO:0008006" key="3">
    <source>
        <dbReference type="Google" id="ProtNLM"/>
    </source>
</evidence>
<accession>A0A2G4SMS8</accession>
<reference evidence="1 2" key="1">
    <citation type="journal article" date="2016" name="Proc. Natl. Acad. Sci. U.S.A.">
        <title>Lipid metabolic changes in an early divergent fungus govern the establishment of a mutualistic symbiosis with endobacteria.</title>
        <authorList>
            <person name="Lastovetsky O.A."/>
            <person name="Gaspar M.L."/>
            <person name="Mondo S.J."/>
            <person name="LaButti K.M."/>
            <person name="Sandor L."/>
            <person name="Grigoriev I.V."/>
            <person name="Henry S.A."/>
            <person name="Pawlowska T.E."/>
        </authorList>
    </citation>
    <scope>NUCLEOTIDE SEQUENCE [LARGE SCALE GENOMIC DNA]</scope>
    <source>
        <strain evidence="1 2">ATCC 52813</strain>
    </source>
</reference>
<dbReference type="Proteomes" id="UP000242254">
    <property type="component" value="Unassembled WGS sequence"/>
</dbReference>
<protein>
    <recommendedName>
        <fullName evidence="3">SWIM-type domain-containing protein</fullName>
    </recommendedName>
</protein>
<dbReference type="RefSeq" id="XP_023463781.1">
    <property type="nucleotide sequence ID" value="XM_023614048.1"/>
</dbReference>
<gene>
    <name evidence="1" type="ORF">RHIMIDRAFT_294013</name>
</gene>
<evidence type="ECO:0000313" key="1">
    <source>
        <dbReference type="EMBL" id="PHZ10073.1"/>
    </source>
</evidence>
<organism evidence="1 2">
    <name type="scientific">Rhizopus microsporus ATCC 52813</name>
    <dbReference type="NCBI Taxonomy" id="1340429"/>
    <lineage>
        <taxon>Eukaryota</taxon>
        <taxon>Fungi</taxon>
        <taxon>Fungi incertae sedis</taxon>
        <taxon>Mucoromycota</taxon>
        <taxon>Mucoromycotina</taxon>
        <taxon>Mucoromycetes</taxon>
        <taxon>Mucorales</taxon>
        <taxon>Mucorineae</taxon>
        <taxon>Rhizopodaceae</taxon>
        <taxon>Rhizopus</taxon>
    </lineage>
</organism>
<dbReference type="EMBL" id="KZ303856">
    <property type="protein sequence ID" value="PHZ10073.1"/>
    <property type="molecule type" value="Genomic_DNA"/>
</dbReference>
<dbReference type="AlphaFoldDB" id="A0A2G4SMS8"/>
<sequence>MNFSSEINIAAYSPVREFQIMDIALYKQVIESHTVKFGAKWVIRKITRNNITDQELDGTRATCYFSNSEEVGITMNDVKEAIFQRFQEEYNMRSVRFAMHRAFRSQNEAAVSILHRSNLVHSEDVYNVFRKVFEKAYKRHDDQKASVKLWLNHLESKNYNHSARLSPEKITIDTCNVEENAIRSIFPSVNIQWCLFHALRAISQQVRTKLVLESLPDNKRAHQAVISQLKGMMWENSRAEYTGNLNQFVQETAIWITTDSLSGEEPINQADIPTWKQITTLKAGVYSDNDIEEDFLSNINRIKMNLGRMEPGEREARRRELETEEVSIHVAMDMISEVEKASLHNAQSFNNEGESYEVRVENGTVKFCSCPEFRYQNRACKYMLLLGRCTEYDVWRGSTYTEVSSTEGLQLEPEHELQREQEDMVQKLKMLKEVVENLRPDEVTSSWKLQVEQLSREVVLRSNQVEELPLSIHLERQR</sequence>
<dbReference type="GeneID" id="35445037"/>
<keyword evidence="2" id="KW-1185">Reference proteome</keyword>
<name>A0A2G4SMS8_RHIZD</name>
<proteinExistence type="predicted"/>